<keyword evidence="3" id="KW-0808">Transferase</keyword>
<feature type="domain" description="Methyltransferase" evidence="1">
    <location>
        <begin position="172"/>
        <end position="289"/>
    </location>
</feature>
<dbReference type="Gene3D" id="1.10.10.10">
    <property type="entry name" value="Winged helix-like DNA-binding domain superfamily/Winged helix DNA-binding domain"/>
    <property type="match status" value="1"/>
</dbReference>
<proteinExistence type="predicted"/>
<dbReference type="PANTHER" id="PTHR45128:SF2">
    <property type="entry name" value="METHYLTRANSFERASE DOMAIN-CONTAINING PROTEIN"/>
    <property type="match status" value="1"/>
</dbReference>
<dbReference type="Pfam" id="PF21320">
    <property type="entry name" value="WHD_Rv2258c"/>
    <property type="match status" value="1"/>
</dbReference>
<evidence type="ECO:0000313" key="4">
    <source>
        <dbReference type="Proteomes" id="UP000540909"/>
    </source>
</evidence>
<evidence type="ECO:0000313" key="3">
    <source>
        <dbReference type="EMBL" id="MBB4236955.1"/>
    </source>
</evidence>
<organism evidence="3 4">
    <name type="scientific">Rhizobium esperanzae</name>
    <dbReference type="NCBI Taxonomy" id="1967781"/>
    <lineage>
        <taxon>Bacteria</taxon>
        <taxon>Pseudomonadati</taxon>
        <taxon>Pseudomonadota</taxon>
        <taxon>Alphaproteobacteria</taxon>
        <taxon>Hyphomicrobiales</taxon>
        <taxon>Rhizobiaceae</taxon>
        <taxon>Rhizobium/Agrobacterium group</taxon>
        <taxon>Rhizobium</taxon>
    </lineage>
</organism>
<dbReference type="EMBL" id="JACIFY010000012">
    <property type="protein sequence ID" value="MBB4236955.1"/>
    <property type="molecule type" value="Genomic_DNA"/>
</dbReference>
<dbReference type="GO" id="GO:0008168">
    <property type="term" value="F:methyltransferase activity"/>
    <property type="evidence" value="ECO:0007669"/>
    <property type="project" value="UniProtKB-KW"/>
</dbReference>
<name>A0A7W6W682_9HYPH</name>
<dbReference type="AlphaFoldDB" id="A0A7W6W682"/>
<dbReference type="InterPro" id="IPR029063">
    <property type="entry name" value="SAM-dependent_MTases_sf"/>
</dbReference>
<dbReference type="InterPro" id="IPR053173">
    <property type="entry name" value="SAM-binding_MTase"/>
</dbReference>
<dbReference type="InterPro" id="IPR036390">
    <property type="entry name" value="WH_DNA-bd_sf"/>
</dbReference>
<feature type="domain" description="S-adenosylmethionine-dependent methyltransferase Rv2258c-like winged HTH" evidence="2">
    <location>
        <begin position="26"/>
        <end position="95"/>
    </location>
</feature>
<keyword evidence="3" id="KW-0489">Methyltransferase</keyword>
<dbReference type="SUPFAM" id="SSF46785">
    <property type="entry name" value="Winged helix' DNA-binding domain"/>
    <property type="match status" value="1"/>
</dbReference>
<sequence>MREPDMQKLDALVGRLVGDVGAAMSGALVVLGDKVGIFKAMADGTPLTVEQLAAKTGVKERYLREWLSAQAAADYVVYDEKTDRFSLTAEQAMVFAEENSPAFFVGAFEVVQSMWMDEPKIADAFRTGKGLGWHEHSTCLFRGTERFFRPGYNSHLVNEWIPALAGMDEKLKAGASVADVGCGHGASTILMAQAYPASHFTGFDYHGPSIERAKAAAKEAGVADRVTFEQGKAAEFPGRGYDMVAMFDCLHDMGDPVGAGRHVRETLAPNGTWLIVEPFAHDHLKDNLNPVGRVYYGASTMICTPASLSQEVGLGLGAQAGEMKLRKVALDAGFKHFRRATETPFNMVFEVRA</sequence>
<evidence type="ECO:0000259" key="2">
    <source>
        <dbReference type="Pfam" id="PF21320"/>
    </source>
</evidence>
<dbReference type="InterPro" id="IPR036388">
    <property type="entry name" value="WH-like_DNA-bd_sf"/>
</dbReference>
<dbReference type="GO" id="GO:0032259">
    <property type="term" value="P:methylation"/>
    <property type="evidence" value="ECO:0007669"/>
    <property type="project" value="UniProtKB-KW"/>
</dbReference>
<dbReference type="RefSeq" id="WP_184471572.1">
    <property type="nucleotide sequence ID" value="NZ_JACIFY010000012.1"/>
</dbReference>
<reference evidence="3 4" key="1">
    <citation type="submission" date="2020-08" db="EMBL/GenBank/DDBJ databases">
        <title>Genomic Encyclopedia of Type Strains, Phase IV (KMG-V): Genome sequencing to study the core and pangenomes of soil and plant-associated prokaryotes.</title>
        <authorList>
            <person name="Whitman W."/>
        </authorList>
    </citation>
    <scope>NUCLEOTIDE SEQUENCE [LARGE SCALE GENOMIC DNA]</scope>
    <source>
        <strain evidence="3 4">SEMIA 4089</strain>
    </source>
</reference>
<gene>
    <name evidence="3" type="ORF">GGD57_003551</name>
</gene>
<dbReference type="SUPFAM" id="SSF53335">
    <property type="entry name" value="S-adenosyl-L-methionine-dependent methyltransferases"/>
    <property type="match status" value="1"/>
</dbReference>
<accession>A0A7W6W682</accession>
<dbReference type="Gene3D" id="3.40.50.150">
    <property type="entry name" value="Vaccinia Virus protein VP39"/>
    <property type="match status" value="1"/>
</dbReference>
<dbReference type="CDD" id="cd02440">
    <property type="entry name" value="AdoMet_MTases"/>
    <property type="match status" value="1"/>
</dbReference>
<dbReference type="Pfam" id="PF13847">
    <property type="entry name" value="Methyltransf_31"/>
    <property type="match status" value="1"/>
</dbReference>
<comment type="caution">
    <text evidence="3">The sequence shown here is derived from an EMBL/GenBank/DDBJ whole genome shotgun (WGS) entry which is preliminary data.</text>
</comment>
<dbReference type="PANTHER" id="PTHR45128">
    <property type="entry name" value="METHYLTRANSFERASE TYPE 11"/>
    <property type="match status" value="1"/>
</dbReference>
<dbReference type="Proteomes" id="UP000540909">
    <property type="component" value="Unassembled WGS sequence"/>
</dbReference>
<dbReference type="InterPro" id="IPR048711">
    <property type="entry name" value="WHD_Rv2258c"/>
</dbReference>
<dbReference type="InterPro" id="IPR025714">
    <property type="entry name" value="Methyltranfer_dom"/>
</dbReference>
<evidence type="ECO:0000259" key="1">
    <source>
        <dbReference type="Pfam" id="PF13847"/>
    </source>
</evidence>
<protein>
    <submittedName>
        <fullName evidence="3">SAM-dependent methyltransferase</fullName>
    </submittedName>
</protein>